<accession>A0A6L2MC96</accession>
<dbReference type="CDD" id="cd00303">
    <property type="entry name" value="retropepsin_like"/>
    <property type="match status" value="1"/>
</dbReference>
<feature type="compositionally biased region" description="Basic and acidic residues" evidence="1">
    <location>
        <begin position="240"/>
        <end position="249"/>
    </location>
</feature>
<dbReference type="PANTHER" id="PTHR33067">
    <property type="entry name" value="RNA-DIRECTED DNA POLYMERASE-RELATED"/>
    <property type="match status" value="1"/>
</dbReference>
<dbReference type="GO" id="GO:0003964">
    <property type="term" value="F:RNA-directed DNA polymerase activity"/>
    <property type="evidence" value="ECO:0007669"/>
    <property type="project" value="UniProtKB-KW"/>
</dbReference>
<dbReference type="Pfam" id="PF00078">
    <property type="entry name" value="RVT_1"/>
    <property type="match status" value="1"/>
</dbReference>
<feature type="region of interest" description="Disordered" evidence="1">
    <location>
        <begin position="216"/>
        <end position="256"/>
    </location>
</feature>
<gene>
    <name evidence="3" type="ORF">Tci_042845</name>
</gene>
<dbReference type="InterPro" id="IPR000477">
    <property type="entry name" value="RT_dom"/>
</dbReference>
<dbReference type="Gene3D" id="1.10.418.10">
    <property type="entry name" value="Calponin-like domain"/>
    <property type="match status" value="1"/>
</dbReference>
<name>A0A6L2MC96_TANCI</name>
<proteinExistence type="predicted"/>
<dbReference type="InterPro" id="IPR036872">
    <property type="entry name" value="CH_dom_sf"/>
</dbReference>
<dbReference type="InterPro" id="IPR021109">
    <property type="entry name" value="Peptidase_aspartic_dom_sf"/>
</dbReference>
<keyword evidence="3" id="KW-0808">Transferase</keyword>
<dbReference type="EMBL" id="BKCJ010006196">
    <property type="protein sequence ID" value="GEU70867.1"/>
    <property type="molecule type" value="Genomic_DNA"/>
</dbReference>
<protein>
    <submittedName>
        <fullName evidence="3">Reverse transcriptase domain-containing protein</fullName>
    </submittedName>
</protein>
<comment type="caution">
    <text evidence="3">The sequence shown here is derived from an EMBL/GenBank/DDBJ whole genome shotgun (WGS) entry which is preliminary data.</text>
</comment>
<reference evidence="3" key="1">
    <citation type="journal article" date="2019" name="Sci. Rep.">
        <title>Draft genome of Tanacetum cinerariifolium, the natural source of mosquito coil.</title>
        <authorList>
            <person name="Yamashiro T."/>
            <person name="Shiraishi A."/>
            <person name="Satake H."/>
            <person name="Nakayama K."/>
        </authorList>
    </citation>
    <scope>NUCLEOTIDE SEQUENCE</scope>
</reference>
<evidence type="ECO:0000259" key="2">
    <source>
        <dbReference type="Pfam" id="PF00078"/>
    </source>
</evidence>
<feature type="domain" description="Reverse transcriptase" evidence="2">
    <location>
        <begin position="769"/>
        <end position="836"/>
    </location>
</feature>
<organism evidence="3">
    <name type="scientific">Tanacetum cinerariifolium</name>
    <name type="common">Dalmatian daisy</name>
    <name type="synonym">Chrysanthemum cinerariifolium</name>
    <dbReference type="NCBI Taxonomy" id="118510"/>
    <lineage>
        <taxon>Eukaryota</taxon>
        <taxon>Viridiplantae</taxon>
        <taxon>Streptophyta</taxon>
        <taxon>Embryophyta</taxon>
        <taxon>Tracheophyta</taxon>
        <taxon>Spermatophyta</taxon>
        <taxon>Magnoliopsida</taxon>
        <taxon>eudicotyledons</taxon>
        <taxon>Gunneridae</taxon>
        <taxon>Pentapetalae</taxon>
        <taxon>asterids</taxon>
        <taxon>campanulids</taxon>
        <taxon>Asterales</taxon>
        <taxon>Asteraceae</taxon>
        <taxon>Asteroideae</taxon>
        <taxon>Anthemideae</taxon>
        <taxon>Anthemidinae</taxon>
        <taxon>Tanacetum</taxon>
    </lineage>
</organism>
<evidence type="ECO:0000256" key="1">
    <source>
        <dbReference type="SAM" id="MobiDB-lite"/>
    </source>
</evidence>
<evidence type="ECO:0000313" key="3">
    <source>
        <dbReference type="EMBL" id="GEU70867.1"/>
    </source>
</evidence>
<keyword evidence="3" id="KW-0548">Nucleotidyltransferase</keyword>
<dbReference type="PANTHER" id="PTHR33067:SF35">
    <property type="entry name" value="ASPARTIC PEPTIDASE DDI1-TYPE DOMAIN-CONTAINING PROTEIN"/>
    <property type="match status" value="1"/>
</dbReference>
<dbReference type="InterPro" id="IPR043502">
    <property type="entry name" value="DNA/RNA_pol_sf"/>
</dbReference>
<sequence length="1471" mass="166714">MAKMFLGKYFPPSIVTKLRNEITNFRQCPDESLFEAWEHYKLSIDRCPNHNMFPVTQIDTFYNCLTLRHCDTMNAAAGGTFMKRRPEECYDLIENMIAHHNDWDTLAQRSESSSSITSSSDTKNAALKAEMAKINKNLMRVLQVNKQVKAVTPDCETCGGPHSFFDCPATVGNTQNVYAAEAYQVREMNTALSSGSRTLPGNTITNPKEELKGITTRSGTTYQGPTIPTTSSSLPPVVERQTESTKDTMHPTTNRSTKNVQPLVVQTESPILNSEPIVAPIIEPVVAPVSALKPNERPLIPYPSRLHDQKLCDKSNDRQEKFFQIFKDLNFNISFADALILMPKFGPTIKILLTNKYKLFELARTPLNEHCSAVLLKKLPEKLGDPGKFLIPCDFPKMAECLALADLDTSINLMPLSVWNKLSLPNLSPMCMTLELADRSISHPVVVAKDVFVKVGTFHFLTDFVIVDFDVDLRVPLILGRSFLKTERALIDVFEGELTLRVGKEAITFNLDQTSRYSANYNDMMANRIDVIDMPCEEYSKEFLGFSDVIANGNPTPYYDPIISTTFPTLTPIGNSDFLLEEVDAFLVLEDDLTSLEVDQSYVNTERDILLLKAFLIDDPSSPPPNQGNYMPQVRKELKICEAKTDKSSIDEPLEVELKDLPPHLEYAFLEGDKKLPVIIAKDLSVEEKTALITVLKSHKRAIGWKLFDIKGIDPELCTHKIFMEGDFEPAVQHQRRVNPKIHDVIKNEVLKLLDAGLIYPISDSPWRCITAIFHDMIEKTMEVFMDDFSVFRNSFQTCLSHLEKMLKRCKDTNLCLNWEKSHFMVKEGIVLGHKISKNGIKVDKAKVDVIAKLPYPTTVKGIRSFLGHADFYRSTPWFADFANYHAGNFVVKRMSSQQKNKFFKDVKHYFWDDPFLFKICADQVIQRCVHGQEAIDILKACHYEPTGGHHGPNYTAKKVSNRTKIQGLGLIGLGAKACSRVVHCQLMDVAHPGTVSMHKVNFDAKTEDRIICDLNKTPDLFQEPPQNCPKCGNAVDGQYCQGCALLRKKFKEDLFTYCIEYGIFQDFQDTFEPSNDNTNVVNALQEPFVFKQDPDENSSQSPPHINHHCCYGCGDSLEDIFFHQCTCEFCGKAWETILEIEHALEDKHCQPKDILELFRRLHSDVQNIHEELAVYINTLSWDRPTICYNDDDDEDCTIAITPILSTNEPDNSLSMRDEHLDTIPATKSDELIKSSVENLVLIPSESEGIPDNMCDVTFHDNSPPLDVLKDQFEDFYDSNDDSTLINDDSFSIDDIETKSSSTSLNFLLEETNTFDNSLTESEIFCFDLEEISSGSTTTHFDISLPDYEAFYDDHVKEISSGNTTTHSDFSLYDSFIFDLSINLFPPADRSDFYHEEFADELAHIISSPEYNCFCFKNKPNSGDFTMDVVEDTFPIREPRVHVHNVLPTHPTLQVNLDFILSSESLFTYVV</sequence>
<keyword evidence="3" id="KW-0695">RNA-directed DNA polymerase</keyword>
<dbReference type="Gene3D" id="2.40.70.10">
    <property type="entry name" value="Acid Proteases"/>
    <property type="match status" value="1"/>
</dbReference>
<dbReference type="InterPro" id="IPR043128">
    <property type="entry name" value="Rev_trsase/Diguanyl_cyclase"/>
</dbReference>
<dbReference type="SUPFAM" id="SSF56672">
    <property type="entry name" value="DNA/RNA polymerases"/>
    <property type="match status" value="1"/>
</dbReference>
<feature type="compositionally biased region" description="Low complexity" evidence="1">
    <location>
        <begin position="225"/>
        <end position="236"/>
    </location>
</feature>
<dbReference type="Gene3D" id="3.30.70.270">
    <property type="match status" value="2"/>
</dbReference>